<reference evidence="1 2" key="1">
    <citation type="submission" date="2019-01" db="EMBL/GenBank/DDBJ databases">
        <title>Geovibrio thiophilus DSM 11263, complete genome.</title>
        <authorList>
            <person name="Spring S."/>
            <person name="Bunk B."/>
            <person name="Sproer C."/>
        </authorList>
    </citation>
    <scope>NUCLEOTIDE SEQUENCE [LARGE SCALE GENOMIC DNA]</scope>
    <source>
        <strain evidence="1 2">DSM 11263</strain>
    </source>
</reference>
<evidence type="ECO:0000313" key="2">
    <source>
        <dbReference type="Proteomes" id="UP000287502"/>
    </source>
</evidence>
<dbReference type="AlphaFoldDB" id="A0A410JX36"/>
<keyword evidence="2" id="KW-1185">Reference proteome</keyword>
<dbReference type="RefSeq" id="WP_128466049.1">
    <property type="nucleotide sequence ID" value="NZ_CP035108.1"/>
</dbReference>
<protein>
    <recommendedName>
        <fullName evidence="3">Tetratricopeptide repeat protein</fullName>
    </recommendedName>
</protein>
<dbReference type="Proteomes" id="UP000287502">
    <property type="component" value="Chromosome"/>
</dbReference>
<dbReference type="Gene3D" id="1.25.40.10">
    <property type="entry name" value="Tetratricopeptide repeat domain"/>
    <property type="match status" value="1"/>
</dbReference>
<evidence type="ECO:0000313" key="1">
    <source>
        <dbReference type="EMBL" id="QAR32762.1"/>
    </source>
</evidence>
<sequence>MRLSAGMLCMLLPLHIWLSGMVITPKAVFDAKFERDIAASGRLLRFTSLEFKSLAADSRLLSAIFYVGKMLEDRAIIKGQDWDWFTATVNASAELDPYFYDTYYFSALTLAWSANRPEEAVKLLEKGVSYKPDSHRLLFNLGFIYYYFLKDNAKASEYIAMAAKIKGAPPFYANLAARLAYDSGRHETAAAFLLDMLTNTENERIRAMYEKRLIALKGAIELEKAAKEYEARYSDRPADIAELKTKGFIDSLPDDPYGGEYYINEEGRVYSSSGFIEKRQ</sequence>
<dbReference type="InterPro" id="IPR011990">
    <property type="entry name" value="TPR-like_helical_dom_sf"/>
</dbReference>
<accession>A0A410JX36</accession>
<proteinExistence type="predicted"/>
<name>A0A410JX36_9BACT</name>
<organism evidence="1 2">
    <name type="scientific">Geovibrio thiophilus</name>
    <dbReference type="NCBI Taxonomy" id="139438"/>
    <lineage>
        <taxon>Bacteria</taxon>
        <taxon>Pseudomonadati</taxon>
        <taxon>Deferribacterota</taxon>
        <taxon>Deferribacteres</taxon>
        <taxon>Deferribacterales</taxon>
        <taxon>Geovibrionaceae</taxon>
        <taxon>Geovibrio</taxon>
    </lineage>
</organism>
<dbReference type="EMBL" id="CP035108">
    <property type="protein sequence ID" value="QAR32762.1"/>
    <property type="molecule type" value="Genomic_DNA"/>
</dbReference>
<dbReference type="SUPFAM" id="SSF48452">
    <property type="entry name" value="TPR-like"/>
    <property type="match status" value="1"/>
</dbReference>
<evidence type="ECO:0008006" key="3">
    <source>
        <dbReference type="Google" id="ProtNLM"/>
    </source>
</evidence>
<dbReference type="OrthoDB" id="9783085at2"/>
<gene>
    <name evidence="1" type="ORF">EP073_04895</name>
</gene>
<dbReference type="KEGG" id="gtl:EP073_04895"/>